<dbReference type="GO" id="GO:0016787">
    <property type="term" value="F:hydrolase activity"/>
    <property type="evidence" value="ECO:0007669"/>
    <property type="project" value="UniProtKB-KW"/>
</dbReference>
<dbReference type="InterPro" id="IPR005259">
    <property type="entry name" value="PriA"/>
</dbReference>
<comment type="cofactor">
    <cofactor evidence="12">
        <name>Zn(2+)</name>
        <dbReference type="ChEBI" id="CHEBI:29105"/>
    </cofactor>
    <text evidence="12">Binds 2 zinc ions per subunit.</text>
</comment>
<feature type="domain" description="Helicase ATP-binding" evidence="13">
    <location>
        <begin position="220"/>
        <end position="388"/>
    </location>
</feature>
<keyword evidence="15" id="KW-1185">Reference proteome</keyword>
<dbReference type="GO" id="GO:0043138">
    <property type="term" value="F:3'-5' DNA helicase activity"/>
    <property type="evidence" value="ECO:0007669"/>
    <property type="project" value="UniProtKB-EC"/>
</dbReference>
<dbReference type="NCBIfam" id="NF004070">
    <property type="entry name" value="PRK05580.2-2"/>
    <property type="match status" value="1"/>
</dbReference>
<dbReference type="InterPro" id="IPR042115">
    <property type="entry name" value="PriA_3primeBD_sf"/>
</dbReference>
<keyword evidence="10 12" id="KW-0413">Isomerase</keyword>
<feature type="binding site" evidence="12">
    <location>
        <position position="476"/>
    </location>
    <ligand>
        <name>Zn(2+)</name>
        <dbReference type="ChEBI" id="CHEBI:29105"/>
        <label>2</label>
    </ligand>
</feature>
<evidence type="ECO:0000313" key="15">
    <source>
        <dbReference type="Proteomes" id="UP000563524"/>
    </source>
</evidence>
<dbReference type="AlphaFoldDB" id="A0A840I1W4"/>
<feature type="binding site" evidence="12">
    <location>
        <position position="492"/>
    </location>
    <ligand>
        <name>Zn(2+)</name>
        <dbReference type="ChEBI" id="CHEBI:29105"/>
        <label>1</label>
    </ligand>
</feature>
<evidence type="ECO:0000259" key="13">
    <source>
        <dbReference type="PROSITE" id="PS51192"/>
    </source>
</evidence>
<evidence type="ECO:0000256" key="12">
    <source>
        <dbReference type="HAMAP-Rule" id="MF_00983"/>
    </source>
</evidence>
<feature type="binding site" evidence="12">
    <location>
        <position position="489"/>
    </location>
    <ligand>
        <name>Zn(2+)</name>
        <dbReference type="ChEBI" id="CHEBI:29105"/>
        <label>1</label>
    </ligand>
</feature>
<protein>
    <recommendedName>
        <fullName evidence="12">Replication restart protein PriA</fullName>
    </recommendedName>
    <alternativeName>
        <fullName evidence="12">ATP-dependent DNA helicase PriA</fullName>
        <ecNumber evidence="12">5.6.2.4</ecNumber>
    </alternativeName>
    <alternativeName>
        <fullName evidence="12">DNA 3'-5' helicase PriA</fullName>
    </alternativeName>
</protein>
<dbReference type="PANTHER" id="PTHR30580:SF0">
    <property type="entry name" value="PRIMOSOMAL PROTEIN N"/>
    <property type="match status" value="1"/>
</dbReference>
<dbReference type="InterPro" id="IPR011545">
    <property type="entry name" value="DEAD/DEAH_box_helicase_dom"/>
</dbReference>
<keyword evidence="7 12" id="KW-0862">Zinc</keyword>
<comment type="function">
    <text evidence="12">Initiates the restart of stalled replication forks, which reloads the replicative helicase on sites other than the origin of replication. Recognizes and binds to abandoned replication forks and remodels them to uncover a helicase loading site. Promotes assembly of the primosome at these replication forks.</text>
</comment>
<dbReference type="GO" id="GO:0008270">
    <property type="term" value="F:zinc ion binding"/>
    <property type="evidence" value="ECO:0007669"/>
    <property type="project" value="UniProtKB-UniRule"/>
</dbReference>
<dbReference type="PANTHER" id="PTHR30580">
    <property type="entry name" value="PRIMOSOMAL PROTEIN N"/>
    <property type="match status" value="1"/>
</dbReference>
<reference evidence="14 15" key="1">
    <citation type="submission" date="2020-08" db="EMBL/GenBank/DDBJ databases">
        <title>Genomic Encyclopedia of Type Strains, Phase IV (KMG-IV): sequencing the most valuable type-strain genomes for metagenomic binning, comparative biology and taxonomic classification.</title>
        <authorList>
            <person name="Goeker M."/>
        </authorList>
    </citation>
    <scope>NUCLEOTIDE SEQUENCE [LARGE SCALE GENOMIC DNA]</scope>
    <source>
        <strain evidence="14 15">DSM 102850</strain>
    </source>
</reference>
<dbReference type="GO" id="GO:1990077">
    <property type="term" value="C:primosome complex"/>
    <property type="evidence" value="ECO:0007669"/>
    <property type="project" value="UniProtKB-UniRule"/>
</dbReference>
<dbReference type="GO" id="GO:0006310">
    <property type="term" value="P:DNA recombination"/>
    <property type="evidence" value="ECO:0007669"/>
    <property type="project" value="InterPro"/>
</dbReference>
<dbReference type="InterPro" id="IPR041222">
    <property type="entry name" value="PriA_3primeBD"/>
</dbReference>
<evidence type="ECO:0000256" key="3">
    <source>
        <dbReference type="ARBA" id="ARBA00022723"/>
    </source>
</evidence>
<dbReference type="Pfam" id="PF18074">
    <property type="entry name" value="PriA_C"/>
    <property type="match status" value="1"/>
</dbReference>
<dbReference type="InterPro" id="IPR041236">
    <property type="entry name" value="PriA_C"/>
</dbReference>
<sequence length="740" mass="79488">MPAAQAFLDIAGAPEPKVRVKVLLPLPAGNGYDYAVPDGMIVGPGDFVVVPLGPRKVIGVAWGDEADGSVPDAKLKEVVGVLDAPPLSADVRDFVDWVAAYCVSPRGVVLRLVMRSGSALEKARGKSAFVPAESPPLELKLTEKRRAVLKAARPGRPMTAAQLAKRAGVTEAVVRGLAQAGALRVVELDPDPAFDPPDPDLPGRALSDDQAAAVRALSQKVRASGFSATLLDGVTGSGKTEVYLEAVAEALRADEGAQVLVLLPEIALTLPFLERIEARFGAPAAAWHSGMTSAARRRVWKRVADGGARLVVGARSALFLPYTNLKLIVVDEEHEAAYKQHDGVLYHARDMAVARGARQGFPVVLASATPSLETLANVEEGRYGRVELPSRFGPAELPDTQVVDMRASPPDKQRWLSPPIVERTTEVLRRGEQVMLYLNRRGYAPVVLCRKCGERMCAPDSDTWLVEHRYTNRLVCHHTGFSMPKPEACPHCGAHDSLSPCGPGVERVAEEAQERWPDARVEIFSSDTVQHAGAARSLLERMTAGEIDILVATQAAAKGHNFPGLTLVAAVDADLGLAGGDLRAAERTYQVLSQVSGRAGRAEKPGSVMLQSYQPEHPVIRALAGQDRDGFLAAELDGRRSLGFPPYGRLAALVLSGENEAKLMETAQTLVQAVPHADGVEVWGPAPAPLYRLRGTYRVRFLVKTARRVSVQNVLGAWLSRVKLPSSVRCTVDVDPYNFS</sequence>
<keyword evidence="9 12" id="KW-0238">DNA-binding</keyword>
<comment type="catalytic activity">
    <reaction evidence="11 12">
        <text>ATP + H2O = ADP + phosphate + H(+)</text>
        <dbReference type="Rhea" id="RHEA:13065"/>
        <dbReference type="ChEBI" id="CHEBI:15377"/>
        <dbReference type="ChEBI" id="CHEBI:15378"/>
        <dbReference type="ChEBI" id="CHEBI:30616"/>
        <dbReference type="ChEBI" id="CHEBI:43474"/>
        <dbReference type="ChEBI" id="CHEBI:456216"/>
        <dbReference type="EC" id="5.6.2.4"/>
    </reaction>
</comment>
<keyword evidence="6 12" id="KW-0347">Helicase</keyword>
<dbReference type="SMART" id="SM00487">
    <property type="entry name" value="DEXDc"/>
    <property type="match status" value="1"/>
</dbReference>
<dbReference type="Proteomes" id="UP000563524">
    <property type="component" value="Unassembled WGS sequence"/>
</dbReference>
<evidence type="ECO:0000256" key="11">
    <source>
        <dbReference type="ARBA" id="ARBA00048988"/>
    </source>
</evidence>
<proteinExistence type="inferred from homology"/>
<accession>A0A840I1W4</accession>
<dbReference type="InterPro" id="IPR014001">
    <property type="entry name" value="Helicase_ATP-bd"/>
</dbReference>
<evidence type="ECO:0000313" key="14">
    <source>
        <dbReference type="EMBL" id="MBB4658335.1"/>
    </source>
</evidence>
<evidence type="ECO:0000256" key="2">
    <source>
        <dbReference type="ARBA" id="ARBA00022705"/>
    </source>
</evidence>
<dbReference type="Pfam" id="PF17764">
    <property type="entry name" value="PriA_3primeBD"/>
    <property type="match status" value="1"/>
</dbReference>
<dbReference type="NCBIfam" id="TIGR00595">
    <property type="entry name" value="priA"/>
    <property type="match status" value="1"/>
</dbReference>
<gene>
    <name evidence="12" type="primary">priA</name>
    <name evidence="14" type="ORF">GGQ59_000835</name>
</gene>
<keyword evidence="5 12" id="KW-0378">Hydrolase</keyword>
<keyword evidence="8 12" id="KW-0067">ATP-binding</keyword>
<evidence type="ECO:0000256" key="1">
    <source>
        <dbReference type="ARBA" id="ARBA00022515"/>
    </source>
</evidence>
<dbReference type="RefSeq" id="WP_183816083.1">
    <property type="nucleotide sequence ID" value="NZ_JACHOB010000001.1"/>
</dbReference>
<dbReference type="SUPFAM" id="SSF52540">
    <property type="entry name" value="P-loop containing nucleoside triphosphate hydrolases"/>
    <property type="match status" value="1"/>
</dbReference>
<evidence type="ECO:0000256" key="10">
    <source>
        <dbReference type="ARBA" id="ARBA00023235"/>
    </source>
</evidence>
<keyword evidence="2 12" id="KW-0235">DNA replication</keyword>
<dbReference type="HAMAP" id="MF_00983">
    <property type="entry name" value="PriA"/>
    <property type="match status" value="1"/>
</dbReference>
<dbReference type="Pfam" id="PF00271">
    <property type="entry name" value="Helicase_C"/>
    <property type="match status" value="1"/>
</dbReference>
<dbReference type="GO" id="GO:0003677">
    <property type="term" value="F:DNA binding"/>
    <property type="evidence" value="ECO:0007669"/>
    <property type="project" value="UniProtKB-UniRule"/>
</dbReference>
<keyword evidence="3 12" id="KW-0479">Metal-binding</keyword>
<comment type="caution">
    <text evidence="12">Lacks conserved residue(s) required for the propagation of feature annotation.</text>
</comment>
<evidence type="ECO:0000256" key="5">
    <source>
        <dbReference type="ARBA" id="ARBA00022801"/>
    </source>
</evidence>
<evidence type="ECO:0000256" key="9">
    <source>
        <dbReference type="ARBA" id="ARBA00023125"/>
    </source>
</evidence>
<dbReference type="SMART" id="SM00490">
    <property type="entry name" value="HELICc"/>
    <property type="match status" value="1"/>
</dbReference>
<evidence type="ECO:0000256" key="6">
    <source>
        <dbReference type="ARBA" id="ARBA00022806"/>
    </source>
</evidence>
<dbReference type="FunFam" id="3.40.50.300:FF:000489">
    <property type="entry name" value="Primosome assembly protein PriA"/>
    <property type="match status" value="1"/>
</dbReference>
<keyword evidence="1 12" id="KW-0639">Primosome</keyword>
<evidence type="ECO:0000256" key="4">
    <source>
        <dbReference type="ARBA" id="ARBA00022741"/>
    </source>
</evidence>
<comment type="catalytic activity">
    <reaction evidence="12">
        <text>Couples ATP hydrolysis with the unwinding of duplex DNA by translocating in the 3'-5' direction.</text>
        <dbReference type="EC" id="5.6.2.4"/>
    </reaction>
</comment>
<comment type="subunit">
    <text evidence="12">Component of the replication restart primosome.</text>
</comment>
<dbReference type="InterPro" id="IPR001650">
    <property type="entry name" value="Helicase_C-like"/>
</dbReference>
<dbReference type="GO" id="GO:0006302">
    <property type="term" value="P:double-strand break repair"/>
    <property type="evidence" value="ECO:0007669"/>
    <property type="project" value="InterPro"/>
</dbReference>
<dbReference type="PROSITE" id="PS51192">
    <property type="entry name" value="HELICASE_ATP_BIND_1"/>
    <property type="match status" value="1"/>
</dbReference>
<name>A0A840I1W4_9PROT</name>
<dbReference type="CDD" id="cd17929">
    <property type="entry name" value="DEXHc_priA"/>
    <property type="match status" value="1"/>
</dbReference>
<organism evidence="14 15">
    <name type="scientific">Parvularcula dongshanensis</name>
    <dbReference type="NCBI Taxonomy" id="1173995"/>
    <lineage>
        <taxon>Bacteria</taxon>
        <taxon>Pseudomonadati</taxon>
        <taxon>Pseudomonadota</taxon>
        <taxon>Alphaproteobacteria</taxon>
        <taxon>Parvularculales</taxon>
        <taxon>Parvularculaceae</taxon>
        <taxon>Parvularcula</taxon>
    </lineage>
</organism>
<dbReference type="EMBL" id="JACHOB010000001">
    <property type="protein sequence ID" value="MBB4658335.1"/>
    <property type="molecule type" value="Genomic_DNA"/>
</dbReference>
<feature type="binding site" evidence="12">
    <location>
        <position position="449"/>
    </location>
    <ligand>
        <name>Zn(2+)</name>
        <dbReference type="ChEBI" id="CHEBI:29105"/>
        <label>1</label>
    </ligand>
</feature>
<keyword evidence="4 12" id="KW-0547">Nucleotide-binding</keyword>
<evidence type="ECO:0000256" key="7">
    <source>
        <dbReference type="ARBA" id="ARBA00022833"/>
    </source>
</evidence>
<dbReference type="Pfam" id="PF00270">
    <property type="entry name" value="DEAD"/>
    <property type="match status" value="1"/>
</dbReference>
<comment type="similarity">
    <text evidence="12">Belongs to the helicase family. PriA subfamily.</text>
</comment>
<dbReference type="InterPro" id="IPR027417">
    <property type="entry name" value="P-loop_NTPase"/>
</dbReference>
<dbReference type="GO" id="GO:0006269">
    <property type="term" value="P:DNA replication, synthesis of primer"/>
    <property type="evidence" value="ECO:0007669"/>
    <property type="project" value="UniProtKB-KW"/>
</dbReference>
<dbReference type="GO" id="GO:0006270">
    <property type="term" value="P:DNA replication initiation"/>
    <property type="evidence" value="ECO:0007669"/>
    <property type="project" value="TreeGrafter"/>
</dbReference>
<dbReference type="Gene3D" id="3.40.50.300">
    <property type="entry name" value="P-loop containing nucleotide triphosphate hydrolases"/>
    <property type="match status" value="2"/>
</dbReference>
<dbReference type="Gene3D" id="3.40.1440.60">
    <property type="entry name" value="PriA, 3(prime) DNA-binding domain"/>
    <property type="match status" value="1"/>
</dbReference>
<feature type="binding site" evidence="12">
    <location>
        <position position="452"/>
    </location>
    <ligand>
        <name>Zn(2+)</name>
        <dbReference type="ChEBI" id="CHEBI:29105"/>
        <label>1</label>
    </ligand>
</feature>
<dbReference type="GO" id="GO:0005524">
    <property type="term" value="F:ATP binding"/>
    <property type="evidence" value="ECO:0007669"/>
    <property type="project" value="UniProtKB-UniRule"/>
</dbReference>
<dbReference type="EC" id="5.6.2.4" evidence="12"/>
<comment type="caution">
    <text evidence="14">The sequence shown here is derived from an EMBL/GenBank/DDBJ whole genome shotgun (WGS) entry which is preliminary data.</text>
</comment>
<evidence type="ECO:0000256" key="8">
    <source>
        <dbReference type="ARBA" id="ARBA00022840"/>
    </source>
</evidence>